<dbReference type="InterPro" id="IPR003141">
    <property type="entry name" value="Pol/His_phosphatase_N"/>
</dbReference>
<accession>A0A1G8PID5</accession>
<dbReference type="GO" id="GO:0004534">
    <property type="term" value="F:5'-3' RNA exonuclease activity"/>
    <property type="evidence" value="ECO:0007669"/>
    <property type="project" value="TreeGrafter"/>
</dbReference>
<dbReference type="CDD" id="cd07438">
    <property type="entry name" value="PHP_HisPPase_AMP"/>
    <property type="match status" value="1"/>
</dbReference>
<feature type="domain" description="Polymerase/histidinol phosphatase N-terminal" evidence="1">
    <location>
        <begin position="3"/>
        <end position="68"/>
    </location>
</feature>
<dbReference type="Pfam" id="PF02811">
    <property type="entry name" value="PHP"/>
    <property type="match status" value="1"/>
</dbReference>
<dbReference type="InterPro" id="IPR004013">
    <property type="entry name" value="PHP_dom"/>
</dbReference>
<gene>
    <name evidence="2" type="ORF">SAMN05421804_105111</name>
</gene>
<dbReference type="PANTHER" id="PTHR42924">
    <property type="entry name" value="EXONUCLEASE"/>
    <property type="match status" value="1"/>
</dbReference>
<reference evidence="2 3" key="1">
    <citation type="submission" date="2016-10" db="EMBL/GenBank/DDBJ databases">
        <authorList>
            <person name="de Groot N.N."/>
        </authorList>
    </citation>
    <scope>NUCLEOTIDE SEQUENCE [LARGE SCALE GENOMIC DNA]</scope>
    <source>
        <strain evidence="2 3">CGMCC 1.5058</strain>
    </source>
</reference>
<dbReference type="AlphaFoldDB" id="A0A1G8PID5"/>
<organism evidence="2 3">
    <name type="scientific">Proteiniclasticum ruminis</name>
    <dbReference type="NCBI Taxonomy" id="398199"/>
    <lineage>
        <taxon>Bacteria</taxon>
        <taxon>Bacillati</taxon>
        <taxon>Bacillota</taxon>
        <taxon>Clostridia</taxon>
        <taxon>Eubacteriales</taxon>
        <taxon>Clostridiaceae</taxon>
        <taxon>Proteiniclasticum</taxon>
    </lineage>
</organism>
<dbReference type="Gene3D" id="1.10.150.650">
    <property type="match status" value="1"/>
</dbReference>
<dbReference type="EMBL" id="FNDZ01000005">
    <property type="protein sequence ID" value="SDI92076.1"/>
    <property type="molecule type" value="Genomic_DNA"/>
</dbReference>
<evidence type="ECO:0000313" key="3">
    <source>
        <dbReference type="Proteomes" id="UP000183255"/>
    </source>
</evidence>
<evidence type="ECO:0000259" key="1">
    <source>
        <dbReference type="SMART" id="SM00481"/>
    </source>
</evidence>
<evidence type="ECO:0000313" key="2">
    <source>
        <dbReference type="EMBL" id="SDI92076.1"/>
    </source>
</evidence>
<dbReference type="PANTHER" id="PTHR42924:SF3">
    <property type="entry name" value="POLYMERASE_HISTIDINOL PHOSPHATASE N-TERMINAL DOMAIN-CONTAINING PROTEIN"/>
    <property type="match status" value="1"/>
</dbReference>
<dbReference type="Gene3D" id="3.20.20.140">
    <property type="entry name" value="Metal-dependent hydrolases"/>
    <property type="match status" value="1"/>
</dbReference>
<sequence>MKLELHCHTTCSDGRLTPEELYHLAKKETLSYMALTDHDTVDGHFRMEELLKEGSFHYIPGIELTTSKNGESIHILGYFNSDSYKDPAFLTVLRELHEARNERIRKFIDNLKKHFDLTVDYDQMRRTNQGVLTRANLAREVHPLVPHMTYNEAFETYLDKKSPAYIPNIRLSVEDGISLLKKHGAKVVLAHPVIYKKNTLEDLLSYDFDGLECYYYLNDEALTEKSLKLAQEKNLLITAGSDYHGIPGDVKHGYLGSMTYDENHLTPFLSWYQEGPLYKK</sequence>
<dbReference type="SUPFAM" id="SSF89550">
    <property type="entry name" value="PHP domain-like"/>
    <property type="match status" value="1"/>
</dbReference>
<dbReference type="InterPro" id="IPR052018">
    <property type="entry name" value="PHP_domain"/>
</dbReference>
<dbReference type="GO" id="GO:0035312">
    <property type="term" value="F:5'-3' DNA exonuclease activity"/>
    <property type="evidence" value="ECO:0007669"/>
    <property type="project" value="TreeGrafter"/>
</dbReference>
<dbReference type="Proteomes" id="UP000183255">
    <property type="component" value="Unassembled WGS sequence"/>
</dbReference>
<proteinExistence type="predicted"/>
<dbReference type="InterPro" id="IPR016195">
    <property type="entry name" value="Pol/histidinol_Pase-like"/>
</dbReference>
<name>A0A1G8PID5_9CLOT</name>
<dbReference type="RefSeq" id="WP_031576524.1">
    <property type="nucleotide sequence ID" value="NZ_FNDZ01000005.1"/>
</dbReference>
<protein>
    <recommendedName>
        <fullName evidence="1">Polymerase/histidinol phosphatase N-terminal domain-containing protein</fullName>
    </recommendedName>
</protein>
<dbReference type="SMART" id="SM00481">
    <property type="entry name" value="POLIIIAc"/>
    <property type="match status" value="1"/>
</dbReference>